<dbReference type="PATRIC" id="fig|1268072.3.peg.1661"/>
<protein>
    <submittedName>
        <fullName evidence="2">Uncharacterized protein</fullName>
    </submittedName>
</protein>
<evidence type="ECO:0000313" key="2">
    <source>
        <dbReference type="EMBL" id="AHV96532.1"/>
    </source>
</evidence>
<keyword evidence="3" id="KW-1185">Reference proteome</keyword>
<dbReference type="KEGG" id="psab:PSAB_08000"/>
<reference evidence="2 3" key="1">
    <citation type="journal article" date="2014" name="PLoS Genet.">
        <title>Comparative Genomic Analysis of N2-Fixing and Non-N2-Fixing Paenibacillus spp.: Organization, Evolution and Expression of the Nitrogen Fixation Genes.</title>
        <authorList>
            <person name="Xie J.B."/>
            <person name="Du Z."/>
            <person name="Bai L."/>
            <person name="Tian C."/>
            <person name="Zhang Y."/>
            <person name="Xie J.Y."/>
            <person name="Wang T."/>
            <person name="Liu X."/>
            <person name="Chen X."/>
            <person name="Cheng Q."/>
            <person name="Chen S."/>
            <person name="Li J."/>
        </authorList>
    </citation>
    <scope>NUCLEOTIDE SEQUENCE [LARGE SCALE GENOMIC DNA]</scope>
    <source>
        <strain evidence="2 3">T27</strain>
    </source>
</reference>
<evidence type="ECO:0000256" key="1">
    <source>
        <dbReference type="SAM" id="Phobius"/>
    </source>
</evidence>
<organism evidence="2 3">
    <name type="scientific">Paenibacillus sabinae T27</name>
    <dbReference type="NCBI Taxonomy" id="1268072"/>
    <lineage>
        <taxon>Bacteria</taxon>
        <taxon>Bacillati</taxon>
        <taxon>Bacillota</taxon>
        <taxon>Bacilli</taxon>
        <taxon>Bacillales</taxon>
        <taxon>Paenibacillaceae</taxon>
        <taxon>Paenibacillus</taxon>
    </lineage>
</organism>
<name>X4ZGI7_9BACL</name>
<keyword evidence="1" id="KW-0812">Transmembrane</keyword>
<gene>
    <name evidence="2" type="ORF">PSAB_08000</name>
</gene>
<dbReference type="Proteomes" id="UP000019772">
    <property type="component" value="Chromosome"/>
</dbReference>
<dbReference type="HOGENOM" id="CLU_2233880_0_0_9"/>
<feature type="transmembrane region" description="Helical" evidence="1">
    <location>
        <begin position="54"/>
        <end position="75"/>
    </location>
</feature>
<proteinExistence type="predicted"/>
<accession>X4ZGI7</accession>
<keyword evidence="1" id="KW-0472">Membrane</keyword>
<sequence>MEPMLLLTELRDMYIRFQPGSMPGSFGKAGVIQYVLNWREKPLRLITQLKPVRYVLGGIWLVFIVYQFGAIARWLKAQPFYLTENYISVDNWAKAVFMVAWCCCH</sequence>
<dbReference type="EMBL" id="CP004078">
    <property type="protein sequence ID" value="AHV96532.1"/>
    <property type="molecule type" value="Genomic_DNA"/>
</dbReference>
<evidence type="ECO:0000313" key="3">
    <source>
        <dbReference type="Proteomes" id="UP000019772"/>
    </source>
</evidence>
<keyword evidence="1" id="KW-1133">Transmembrane helix</keyword>
<dbReference type="AlphaFoldDB" id="X4ZGI7"/>